<dbReference type="InterPro" id="IPR003593">
    <property type="entry name" value="AAA+_ATPase"/>
</dbReference>
<dbReference type="SUPFAM" id="SSF50331">
    <property type="entry name" value="MOP-like"/>
    <property type="match status" value="1"/>
</dbReference>
<sequence length="385" mass="42914">MANLTIKDLVKTYIEDEIIHDINFDIQSGEFIVLVGPSGCGKSTILRMIAGLEEVTSGQIFIDDVDVTNTAPSKRGVAMVFQSYALYPHMTVRENLSFGLKNMKLDKAYIDQHITHVADILQLSEYLDRLPSHLSGGQRQRVAIGRTIVRDPKIFLFDEPLSNLDTELRVQMRHELSKLHKKLKSTMIYVTHDQIEAMTLADRIVVLDQGRISQMGTPLELYNHPKNIFTASFIGSPKINLLDGKVMDSQHGKTLVNLDGGINICLNKHYPLIEVGDTITLGLRPEHIHAHLKSGDVILEVQPHAIENLGDSTYVYAKLQNHSDIRVKLQGQNTFNSQNVITLGINPNDILLFDQKGDAIIPSGTAHPAPSEDLENSSSMRQKVS</sequence>
<dbReference type="SMART" id="SM00382">
    <property type="entry name" value="AAA"/>
    <property type="match status" value="1"/>
</dbReference>
<dbReference type="Pfam" id="PF17912">
    <property type="entry name" value="OB_MalK"/>
    <property type="match status" value="1"/>
</dbReference>
<dbReference type="PANTHER" id="PTHR43875">
    <property type="entry name" value="MALTODEXTRIN IMPORT ATP-BINDING PROTEIN MSMX"/>
    <property type="match status" value="1"/>
</dbReference>
<dbReference type="RefSeq" id="WP_099472354.1">
    <property type="nucleotide sequence ID" value="NZ_CP041025.1"/>
</dbReference>
<organism evidence="10 11">
    <name type="scientific">Paremcibacter congregatus</name>
    <dbReference type="NCBI Taxonomy" id="2043170"/>
    <lineage>
        <taxon>Bacteria</taxon>
        <taxon>Pseudomonadati</taxon>
        <taxon>Pseudomonadota</taxon>
        <taxon>Alphaproteobacteria</taxon>
        <taxon>Emcibacterales</taxon>
        <taxon>Emcibacteraceae</taxon>
        <taxon>Paremcibacter</taxon>
    </lineage>
</organism>
<dbReference type="PROSITE" id="PS00211">
    <property type="entry name" value="ABC_TRANSPORTER_1"/>
    <property type="match status" value="1"/>
</dbReference>
<dbReference type="EMBL" id="PDEM01000018">
    <property type="protein sequence ID" value="PHZ85089.1"/>
    <property type="molecule type" value="Genomic_DNA"/>
</dbReference>
<dbReference type="NCBIfam" id="NF008653">
    <property type="entry name" value="PRK11650.1"/>
    <property type="match status" value="1"/>
</dbReference>
<keyword evidence="6" id="KW-0067">ATP-binding</keyword>
<name>A0A2G4YRX1_9PROT</name>
<evidence type="ECO:0000259" key="9">
    <source>
        <dbReference type="PROSITE" id="PS50893"/>
    </source>
</evidence>
<feature type="region of interest" description="Disordered" evidence="8">
    <location>
        <begin position="362"/>
        <end position="385"/>
    </location>
</feature>
<dbReference type="InterPro" id="IPR008995">
    <property type="entry name" value="Mo/tungstate-bd_C_term_dom"/>
</dbReference>
<dbReference type="GO" id="GO:1990060">
    <property type="term" value="C:maltose transport complex"/>
    <property type="evidence" value="ECO:0007669"/>
    <property type="project" value="TreeGrafter"/>
</dbReference>
<evidence type="ECO:0000313" key="10">
    <source>
        <dbReference type="EMBL" id="PHZ85089.1"/>
    </source>
</evidence>
<evidence type="ECO:0000256" key="5">
    <source>
        <dbReference type="ARBA" id="ARBA00022741"/>
    </source>
</evidence>
<dbReference type="PANTHER" id="PTHR43875:SF3">
    <property type="entry name" value="MALTOSE_MALTODEXTRIN IMPORT ATP-BINDING PROTEIN MALK"/>
    <property type="match status" value="1"/>
</dbReference>
<protein>
    <recommendedName>
        <fullName evidence="9">ABC transporter domain-containing protein</fullName>
    </recommendedName>
</protein>
<dbReference type="GO" id="GO:0005524">
    <property type="term" value="F:ATP binding"/>
    <property type="evidence" value="ECO:0007669"/>
    <property type="project" value="UniProtKB-KW"/>
</dbReference>
<accession>A0A2G4YRX1</accession>
<proteinExistence type="inferred from homology"/>
<gene>
    <name evidence="10" type="ORF">CRD36_08585</name>
</gene>
<dbReference type="InterPro" id="IPR040582">
    <property type="entry name" value="OB_MalK-like"/>
</dbReference>
<dbReference type="InterPro" id="IPR027417">
    <property type="entry name" value="P-loop_NTPase"/>
</dbReference>
<dbReference type="FunCoup" id="A0A2G4YRX1">
    <property type="interactions" value="149"/>
</dbReference>
<feature type="domain" description="ABC transporter" evidence="9">
    <location>
        <begin position="4"/>
        <end position="234"/>
    </location>
</feature>
<dbReference type="CDD" id="cd03301">
    <property type="entry name" value="ABC_MalK_N"/>
    <property type="match status" value="1"/>
</dbReference>
<dbReference type="Pfam" id="PF00005">
    <property type="entry name" value="ABC_tran"/>
    <property type="match status" value="1"/>
</dbReference>
<reference evidence="10 11" key="1">
    <citation type="submission" date="2017-10" db="EMBL/GenBank/DDBJ databases">
        <title>Frigbacter circumglobatus gen. nov. sp. nov., isolated from sediment cultured in situ.</title>
        <authorList>
            <person name="Zhao Z."/>
        </authorList>
    </citation>
    <scope>NUCLEOTIDE SEQUENCE [LARGE SCALE GENOMIC DNA]</scope>
    <source>
        <strain evidence="10 11">ZYL</strain>
    </source>
</reference>
<evidence type="ECO:0000256" key="3">
    <source>
        <dbReference type="ARBA" id="ARBA00022475"/>
    </source>
</evidence>
<dbReference type="GO" id="GO:0015423">
    <property type="term" value="F:ABC-type maltose transporter activity"/>
    <property type="evidence" value="ECO:0007669"/>
    <property type="project" value="TreeGrafter"/>
</dbReference>
<dbReference type="Proteomes" id="UP000229730">
    <property type="component" value="Unassembled WGS sequence"/>
</dbReference>
<dbReference type="InterPro" id="IPR003439">
    <property type="entry name" value="ABC_transporter-like_ATP-bd"/>
</dbReference>
<dbReference type="OrthoDB" id="9802264at2"/>
<evidence type="ECO:0000256" key="2">
    <source>
        <dbReference type="ARBA" id="ARBA00022448"/>
    </source>
</evidence>
<evidence type="ECO:0000256" key="1">
    <source>
        <dbReference type="ARBA" id="ARBA00005417"/>
    </source>
</evidence>
<dbReference type="GO" id="GO:0016887">
    <property type="term" value="F:ATP hydrolysis activity"/>
    <property type="evidence" value="ECO:0007669"/>
    <property type="project" value="InterPro"/>
</dbReference>
<dbReference type="PROSITE" id="PS50893">
    <property type="entry name" value="ABC_TRANSPORTER_2"/>
    <property type="match status" value="1"/>
</dbReference>
<evidence type="ECO:0000256" key="6">
    <source>
        <dbReference type="ARBA" id="ARBA00022840"/>
    </source>
</evidence>
<evidence type="ECO:0000256" key="8">
    <source>
        <dbReference type="SAM" id="MobiDB-lite"/>
    </source>
</evidence>
<keyword evidence="4" id="KW-0997">Cell inner membrane</keyword>
<keyword evidence="7" id="KW-0472">Membrane</keyword>
<keyword evidence="5" id="KW-0547">Nucleotide-binding</keyword>
<evidence type="ECO:0000256" key="7">
    <source>
        <dbReference type="ARBA" id="ARBA00023136"/>
    </source>
</evidence>
<dbReference type="InterPro" id="IPR047641">
    <property type="entry name" value="ABC_transpr_MalK/UgpC-like"/>
</dbReference>
<dbReference type="InterPro" id="IPR017871">
    <property type="entry name" value="ABC_transporter-like_CS"/>
</dbReference>
<dbReference type="InterPro" id="IPR015855">
    <property type="entry name" value="ABC_transpr_MalK-like"/>
</dbReference>
<comment type="similarity">
    <text evidence="1">Belongs to the ABC transporter superfamily.</text>
</comment>
<dbReference type="GO" id="GO:0055052">
    <property type="term" value="C:ATP-binding cassette (ABC) transporter complex, substrate-binding subunit-containing"/>
    <property type="evidence" value="ECO:0007669"/>
    <property type="project" value="TreeGrafter"/>
</dbReference>
<keyword evidence="2" id="KW-0813">Transport</keyword>
<dbReference type="SUPFAM" id="SSF52540">
    <property type="entry name" value="P-loop containing nucleoside triphosphate hydrolases"/>
    <property type="match status" value="1"/>
</dbReference>
<keyword evidence="3" id="KW-1003">Cell membrane</keyword>
<evidence type="ECO:0000313" key="11">
    <source>
        <dbReference type="Proteomes" id="UP000229730"/>
    </source>
</evidence>
<evidence type="ECO:0000256" key="4">
    <source>
        <dbReference type="ARBA" id="ARBA00022519"/>
    </source>
</evidence>
<dbReference type="InParanoid" id="A0A2G4YRX1"/>
<dbReference type="Gene3D" id="2.40.50.100">
    <property type="match status" value="1"/>
</dbReference>
<dbReference type="Gene3D" id="2.40.50.140">
    <property type="entry name" value="Nucleic acid-binding proteins"/>
    <property type="match status" value="1"/>
</dbReference>
<dbReference type="InterPro" id="IPR012340">
    <property type="entry name" value="NA-bd_OB-fold"/>
</dbReference>
<dbReference type="FunFam" id="3.40.50.300:FF:000042">
    <property type="entry name" value="Maltose/maltodextrin ABC transporter, ATP-binding protein"/>
    <property type="match status" value="1"/>
</dbReference>
<dbReference type="Gene3D" id="3.40.50.300">
    <property type="entry name" value="P-loop containing nucleotide triphosphate hydrolases"/>
    <property type="match status" value="1"/>
</dbReference>
<feature type="compositionally biased region" description="Polar residues" evidence="8">
    <location>
        <begin position="376"/>
        <end position="385"/>
    </location>
</feature>
<dbReference type="AlphaFoldDB" id="A0A2G4YRX1"/>
<keyword evidence="11" id="KW-1185">Reference proteome</keyword>
<comment type="caution">
    <text evidence="10">The sequence shown here is derived from an EMBL/GenBank/DDBJ whole genome shotgun (WGS) entry which is preliminary data.</text>
</comment>